<accession>A0A425CYG8</accession>
<dbReference type="Gene3D" id="1.20.1270.60">
    <property type="entry name" value="Arfaptin homology (AH) domain/BAR domain"/>
    <property type="match status" value="1"/>
</dbReference>
<reference evidence="3" key="1">
    <citation type="submission" date="2018-07" db="EMBL/GenBank/DDBJ databases">
        <title>Annotation of Aphanomyces astaci genome assembly.</title>
        <authorList>
            <person name="Studholme D.J."/>
        </authorList>
    </citation>
    <scope>NUCLEOTIDE SEQUENCE [LARGE SCALE GENOMIC DNA]</scope>
    <source>
        <strain evidence="3">Pc</strain>
    </source>
</reference>
<dbReference type="AlphaFoldDB" id="A0A425CYG8"/>
<comment type="caution">
    <text evidence="3">The sequence shown here is derived from an EMBL/GenBank/DDBJ whole genome shotgun (WGS) entry which is preliminary data.</text>
</comment>
<dbReference type="InterPro" id="IPR027267">
    <property type="entry name" value="AH/BAR_dom_sf"/>
</dbReference>
<dbReference type="SUPFAM" id="SSF103657">
    <property type="entry name" value="BAR/IMD domain-like"/>
    <property type="match status" value="1"/>
</dbReference>
<name>A0A425CYG8_APHAT</name>
<keyword evidence="4" id="KW-1185">Reference proteome</keyword>
<feature type="transmembrane region" description="Helical" evidence="2">
    <location>
        <begin position="504"/>
        <end position="521"/>
    </location>
</feature>
<feature type="region of interest" description="Disordered" evidence="1">
    <location>
        <begin position="328"/>
        <end position="352"/>
    </location>
</feature>
<evidence type="ECO:0000313" key="4">
    <source>
        <dbReference type="Proteomes" id="UP000284702"/>
    </source>
</evidence>
<feature type="compositionally biased region" description="Basic and acidic residues" evidence="1">
    <location>
        <begin position="337"/>
        <end position="352"/>
    </location>
</feature>
<keyword evidence="2" id="KW-0472">Membrane</keyword>
<evidence type="ECO:0000313" key="3">
    <source>
        <dbReference type="EMBL" id="RQM22035.1"/>
    </source>
</evidence>
<sequence>MSFEMHSSNTTFQAASCKTIIANLRELASAEDKHAKTYQKIQEALQAISYIGLKNWHSAMLQNASETAAMKRRFASSLVSNVVLPLQDHVHNYRNQTRQVFFEMRSSYEVLATRERYIKACKAAEAAIRARNTAMDKLNDLELQAKKATPSSQLPPLALLEGKKNVQGLDGLNQRIKATLDESVTAKEVYIQSDMTCRSDRSRHQNLIADMLLKVQKALIFFLETIEIQREEHLQNQVMFRVASMYQDMVTCVASSRKVLFDMSDPIFQAALESIAHFSDDFKAPDDVLTFITEQMTNDAETLAKLSDGVQTNERDATQRFQRTKRELEAKQSQMDAVEREAAEEATSPDKDKGMSLVSLGWKDSAKIRLVKLKRQMTFAKNATENFNVLFHTLVGTVHSDFIVVSGITKISTSWRTACSVTESSQLQVLRNVFGAIEAISPTSDLRLFVESQSSIHDPPNLKASTSLEFYTSDLIEMETRPPPPPSPATTTSAKLNWQHQVEFGLVLFYMFGLLALYFAMQTLRQELVHAQSVLHDQHGAVDSLEKMLREFE</sequence>
<evidence type="ECO:0000256" key="1">
    <source>
        <dbReference type="SAM" id="MobiDB-lite"/>
    </source>
</evidence>
<gene>
    <name evidence="3" type="ORF">B5M09_009146</name>
</gene>
<keyword evidence="2" id="KW-0812">Transmembrane</keyword>
<organism evidence="3 4">
    <name type="scientific">Aphanomyces astaci</name>
    <name type="common">Crayfish plague agent</name>
    <dbReference type="NCBI Taxonomy" id="112090"/>
    <lineage>
        <taxon>Eukaryota</taxon>
        <taxon>Sar</taxon>
        <taxon>Stramenopiles</taxon>
        <taxon>Oomycota</taxon>
        <taxon>Saprolegniomycetes</taxon>
        <taxon>Saprolegniales</taxon>
        <taxon>Verrucalvaceae</taxon>
        <taxon>Aphanomyces</taxon>
    </lineage>
</organism>
<proteinExistence type="predicted"/>
<dbReference type="EMBL" id="MZMZ02003309">
    <property type="protein sequence ID" value="RQM22035.1"/>
    <property type="molecule type" value="Genomic_DNA"/>
</dbReference>
<dbReference type="Proteomes" id="UP000284702">
    <property type="component" value="Unassembled WGS sequence"/>
</dbReference>
<keyword evidence="2" id="KW-1133">Transmembrane helix</keyword>
<dbReference type="VEuPathDB" id="FungiDB:H257_17562"/>
<evidence type="ECO:0000256" key="2">
    <source>
        <dbReference type="SAM" id="Phobius"/>
    </source>
</evidence>
<protein>
    <submittedName>
        <fullName evidence="3">Uncharacterized protein</fullName>
    </submittedName>
</protein>